<dbReference type="OrthoDB" id="9988102at2759"/>
<feature type="domain" description="Phosphogluconate dehydrogenase NAD-binding putative C-terminal" evidence="3">
    <location>
        <begin position="197"/>
        <end position="267"/>
    </location>
</feature>
<dbReference type="Gene3D" id="1.10.1040.10">
    <property type="entry name" value="N-(1-d-carboxylethyl)-l-norvaline Dehydrogenase, domain 2"/>
    <property type="match status" value="1"/>
</dbReference>
<dbReference type="Gene3D" id="3.40.50.720">
    <property type="entry name" value="NAD(P)-binding Rossmann-like Domain"/>
    <property type="match status" value="1"/>
</dbReference>
<gene>
    <name evidence="4" type="ORF">LY89DRAFT_692312</name>
</gene>
<dbReference type="InterPro" id="IPR036291">
    <property type="entry name" value="NAD(P)-bd_dom_sf"/>
</dbReference>
<dbReference type="PANTHER" id="PTHR43580:SF2">
    <property type="entry name" value="CYTOKINE-LIKE NUCLEAR FACTOR N-PAC"/>
    <property type="match status" value="1"/>
</dbReference>
<dbReference type="InterPro" id="IPR013328">
    <property type="entry name" value="6PGD_dom2"/>
</dbReference>
<name>A0A132B448_MOLSC</name>
<dbReference type="EMBL" id="KQ947444">
    <property type="protein sequence ID" value="KUJ06694.1"/>
    <property type="molecule type" value="Genomic_DNA"/>
</dbReference>
<dbReference type="GO" id="GO:0140673">
    <property type="term" value="P:transcription elongation-coupled chromatin remodeling"/>
    <property type="evidence" value="ECO:0007669"/>
    <property type="project" value="TreeGrafter"/>
</dbReference>
<dbReference type="Proteomes" id="UP000070700">
    <property type="component" value="Unassembled WGS sequence"/>
</dbReference>
<keyword evidence="5" id="KW-1185">Reference proteome</keyword>
<dbReference type="InterPro" id="IPR006115">
    <property type="entry name" value="6PGDH_NADP-bd"/>
</dbReference>
<dbReference type="PANTHER" id="PTHR43580">
    <property type="entry name" value="OXIDOREDUCTASE GLYR1-RELATED"/>
    <property type="match status" value="1"/>
</dbReference>
<dbReference type="InterPro" id="IPR015814">
    <property type="entry name" value="Pgluconate_DH_NAD-bd_C"/>
</dbReference>
<evidence type="ECO:0000259" key="2">
    <source>
        <dbReference type="Pfam" id="PF03446"/>
    </source>
</evidence>
<dbReference type="AlphaFoldDB" id="A0A132B448"/>
<dbReference type="Pfam" id="PF09130">
    <property type="entry name" value="DUF1932"/>
    <property type="match status" value="1"/>
</dbReference>
<comment type="similarity">
    <text evidence="1">Belongs to the HIBADH-related family. NP60 subfamily.</text>
</comment>
<accession>A0A132B448</accession>
<dbReference type="InterPro" id="IPR051265">
    <property type="entry name" value="HIBADH-related_NP60_sf"/>
</dbReference>
<dbReference type="SUPFAM" id="SSF48179">
    <property type="entry name" value="6-phosphogluconate dehydrogenase C-terminal domain-like"/>
    <property type="match status" value="1"/>
</dbReference>
<sequence>MATIGIVSIGEMGLGIALLLKNYGYQVVTNASERSQSTRDRAQSVGVELLPDYVELVQRSDYILSIVPPRDAIKTAEFISTAASKSSRSEPVYYLDLNAVSPRTARHVATLFSSNSNIKFLDGGIIGGVPHRKASGKWHCPSLVISGPTRIPSEALNQHLRIHHLNDSIGAATGLKICFGMNTKGFTALAIQSFTTAHKLGVLPEMREYLKRDFPETLKAAEEGLTTMPPKAYRWVHEMLEMADTAAEDGGFEKNLFEGVSEVYRAVAEDSDLGLEKPGARVRGKTVEDVVTLLSEGMTAKKLKQE</sequence>
<dbReference type="GeneID" id="28826238"/>
<dbReference type="KEGG" id="psco:LY89DRAFT_692312"/>
<proteinExistence type="inferred from homology"/>
<dbReference type="InParanoid" id="A0A132B448"/>
<evidence type="ECO:0000313" key="4">
    <source>
        <dbReference type="EMBL" id="KUJ06694.1"/>
    </source>
</evidence>
<feature type="domain" description="6-phosphogluconate dehydrogenase NADP-binding" evidence="2">
    <location>
        <begin position="3"/>
        <end position="131"/>
    </location>
</feature>
<reference evidence="4 5" key="1">
    <citation type="submission" date="2015-10" db="EMBL/GenBank/DDBJ databases">
        <title>Full genome of DAOMC 229536 Phialocephala scopiformis, a fungal endophyte of spruce producing the potent anti-insectan compound rugulosin.</title>
        <authorList>
            <consortium name="DOE Joint Genome Institute"/>
            <person name="Walker A.K."/>
            <person name="Frasz S.L."/>
            <person name="Seifert K.A."/>
            <person name="Miller J.D."/>
            <person name="Mondo S.J."/>
            <person name="Labutti K."/>
            <person name="Lipzen A."/>
            <person name="Dockter R."/>
            <person name="Kennedy M."/>
            <person name="Grigoriev I.V."/>
            <person name="Spatafora J.W."/>
        </authorList>
    </citation>
    <scope>NUCLEOTIDE SEQUENCE [LARGE SCALE GENOMIC DNA]</scope>
    <source>
        <strain evidence="4 5">CBS 120377</strain>
    </source>
</reference>
<dbReference type="SUPFAM" id="SSF51735">
    <property type="entry name" value="NAD(P)-binding Rossmann-fold domains"/>
    <property type="match status" value="1"/>
</dbReference>
<dbReference type="GO" id="GO:0050661">
    <property type="term" value="F:NADP binding"/>
    <property type="evidence" value="ECO:0007669"/>
    <property type="project" value="InterPro"/>
</dbReference>
<evidence type="ECO:0000256" key="1">
    <source>
        <dbReference type="ARBA" id="ARBA00007598"/>
    </source>
</evidence>
<dbReference type="STRING" id="149040.A0A132B448"/>
<evidence type="ECO:0000313" key="5">
    <source>
        <dbReference type="Proteomes" id="UP000070700"/>
    </source>
</evidence>
<dbReference type="Pfam" id="PF03446">
    <property type="entry name" value="NAD_binding_2"/>
    <property type="match status" value="1"/>
</dbReference>
<protein>
    <submittedName>
        <fullName evidence="4">6-phosphogluconate dehydrogenase C-terminal domain-like protein</fullName>
    </submittedName>
</protein>
<dbReference type="GO" id="GO:0000785">
    <property type="term" value="C:chromatin"/>
    <property type="evidence" value="ECO:0007669"/>
    <property type="project" value="TreeGrafter"/>
</dbReference>
<dbReference type="InterPro" id="IPR008927">
    <property type="entry name" value="6-PGluconate_DH-like_C_sf"/>
</dbReference>
<dbReference type="GO" id="GO:0003677">
    <property type="term" value="F:DNA binding"/>
    <property type="evidence" value="ECO:0007669"/>
    <property type="project" value="TreeGrafter"/>
</dbReference>
<organism evidence="4 5">
    <name type="scientific">Mollisia scopiformis</name>
    <name type="common">Conifer needle endophyte fungus</name>
    <name type="synonym">Phialocephala scopiformis</name>
    <dbReference type="NCBI Taxonomy" id="149040"/>
    <lineage>
        <taxon>Eukaryota</taxon>
        <taxon>Fungi</taxon>
        <taxon>Dikarya</taxon>
        <taxon>Ascomycota</taxon>
        <taxon>Pezizomycotina</taxon>
        <taxon>Leotiomycetes</taxon>
        <taxon>Helotiales</taxon>
        <taxon>Mollisiaceae</taxon>
        <taxon>Mollisia</taxon>
    </lineage>
</organism>
<dbReference type="RefSeq" id="XP_018061049.1">
    <property type="nucleotide sequence ID" value="XM_018216512.1"/>
</dbReference>
<evidence type="ECO:0000259" key="3">
    <source>
        <dbReference type="Pfam" id="PF09130"/>
    </source>
</evidence>
<dbReference type="GO" id="GO:0031491">
    <property type="term" value="F:nucleosome binding"/>
    <property type="evidence" value="ECO:0007669"/>
    <property type="project" value="TreeGrafter"/>
</dbReference>